<proteinExistence type="predicted"/>
<reference evidence="1" key="1">
    <citation type="submission" date="2017-05" db="EMBL/GenBank/DDBJ databases">
        <authorList>
            <person name="Imhoff J.F."/>
            <person name="Rahn T."/>
            <person name="Kuenzel S."/>
            <person name="Neulinger S.C."/>
        </authorList>
    </citation>
    <scope>NUCLEOTIDE SEQUENCE</scope>
    <source>
        <strain evidence="1">DSM 4395</strain>
    </source>
</reference>
<reference evidence="1" key="2">
    <citation type="journal article" date="2020" name="Microorganisms">
        <title>Osmotic Adaptation and Compatible Solute Biosynthesis of Phototrophic Bacteria as Revealed from Genome Analyses.</title>
        <authorList>
            <person name="Imhoff J.F."/>
            <person name="Rahn T."/>
            <person name="Kunzel S."/>
            <person name="Keller A."/>
            <person name="Neulinger S.C."/>
        </authorList>
    </citation>
    <scope>NUCLEOTIDE SEQUENCE</scope>
    <source>
        <strain evidence="1">DSM 4395</strain>
    </source>
</reference>
<comment type="caution">
    <text evidence="1">The sequence shown here is derived from an EMBL/GenBank/DDBJ whole genome shotgun (WGS) entry which is preliminary data.</text>
</comment>
<dbReference type="RefSeq" id="WP_201246710.1">
    <property type="nucleotide sequence ID" value="NZ_NHSF01000070.1"/>
</dbReference>
<name>A0AAJ0UJP8_HALSE</name>
<protein>
    <submittedName>
        <fullName evidence="1">Uncharacterized protein</fullName>
    </submittedName>
</protein>
<sequence length="260" mass="29211">MGKRHTALGIKQTIRLEWMQRAANLRLAGLDKQRIREDLHEYLAERRGSGQEGMRSDQSRAFAVNCLMRTWVSPDPALVRLRDALLLVLAEQPALGLAAHWAMISAAYPFWWSVARHTGRLLALQEQVTWAQILNRLREDYGDRQSVSRYGRYVVRSFVAWRVLADTASRGCYELTTPLAIPDADLCALLFEATLHAMPEAKAELGLLLANPGLFPFRLPWMGGDVIAQQSDRMEVVRYGSEADLLLLSRGQRLAGPASS</sequence>
<organism evidence="1 2">
    <name type="scientific">Halochromatium salexigens</name>
    <name type="common">Chromatium salexigens</name>
    <dbReference type="NCBI Taxonomy" id="49447"/>
    <lineage>
        <taxon>Bacteria</taxon>
        <taxon>Pseudomonadati</taxon>
        <taxon>Pseudomonadota</taxon>
        <taxon>Gammaproteobacteria</taxon>
        <taxon>Chromatiales</taxon>
        <taxon>Chromatiaceae</taxon>
        <taxon>Halochromatium</taxon>
    </lineage>
</organism>
<dbReference type="Proteomes" id="UP001296967">
    <property type="component" value="Unassembled WGS sequence"/>
</dbReference>
<evidence type="ECO:0000313" key="2">
    <source>
        <dbReference type="Proteomes" id="UP001296967"/>
    </source>
</evidence>
<accession>A0AAJ0UJP8</accession>
<evidence type="ECO:0000313" key="1">
    <source>
        <dbReference type="EMBL" id="MBK5931880.1"/>
    </source>
</evidence>
<dbReference type="EMBL" id="NHSF01000070">
    <property type="protein sequence ID" value="MBK5931880.1"/>
    <property type="molecule type" value="Genomic_DNA"/>
</dbReference>
<dbReference type="AlphaFoldDB" id="A0AAJ0UJP8"/>
<gene>
    <name evidence="1" type="ORF">CCR82_15420</name>
</gene>
<keyword evidence="2" id="KW-1185">Reference proteome</keyword>